<dbReference type="InterPro" id="IPR012334">
    <property type="entry name" value="Pectin_lyas_fold"/>
</dbReference>
<dbReference type="RefSeq" id="WP_112746874.1">
    <property type="nucleotide sequence ID" value="NZ_QMFY01000004.1"/>
</dbReference>
<evidence type="ECO:0000259" key="1">
    <source>
        <dbReference type="Pfam" id="PF13229"/>
    </source>
</evidence>
<reference evidence="2 3" key="1">
    <citation type="submission" date="2018-06" db="EMBL/GenBank/DDBJ databases">
        <title>Chryseolinea flavus sp. nov., a member of the phylum Bacteroidetes isolated from soil.</title>
        <authorList>
            <person name="Li Y."/>
            <person name="Wang J."/>
        </authorList>
    </citation>
    <scope>NUCLEOTIDE SEQUENCE [LARGE SCALE GENOMIC DNA]</scope>
    <source>
        <strain evidence="2 3">SDU1-6</strain>
    </source>
</reference>
<comment type="caution">
    <text evidence="2">The sequence shown here is derived from an EMBL/GenBank/DDBJ whole genome shotgun (WGS) entry which is preliminary data.</text>
</comment>
<organism evidence="2 3">
    <name type="scientific">Pseudochryseolinea flava</name>
    <dbReference type="NCBI Taxonomy" id="2059302"/>
    <lineage>
        <taxon>Bacteria</taxon>
        <taxon>Pseudomonadati</taxon>
        <taxon>Bacteroidota</taxon>
        <taxon>Cytophagia</taxon>
        <taxon>Cytophagales</taxon>
        <taxon>Fulvivirgaceae</taxon>
        <taxon>Pseudochryseolinea</taxon>
    </lineage>
</organism>
<evidence type="ECO:0000313" key="2">
    <source>
        <dbReference type="EMBL" id="RAW01388.1"/>
    </source>
</evidence>
<accession>A0A364Y5D6</accession>
<dbReference type="InterPro" id="IPR006626">
    <property type="entry name" value="PbH1"/>
</dbReference>
<keyword evidence="3" id="KW-1185">Reference proteome</keyword>
<dbReference type="Proteomes" id="UP000251889">
    <property type="component" value="Unassembled WGS sequence"/>
</dbReference>
<dbReference type="AlphaFoldDB" id="A0A364Y5D6"/>
<protein>
    <recommendedName>
        <fullName evidence="1">Right handed beta helix domain-containing protein</fullName>
    </recommendedName>
</protein>
<dbReference type="InterPro" id="IPR059226">
    <property type="entry name" value="Choice_anch_Q_dom"/>
</dbReference>
<dbReference type="NCBIfam" id="NF041518">
    <property type="entry name" value="choice_anch_Q"/>
    <property type="match status" value="1"/>
</dbReference>
<dbReference type="Pfam" id="PF13229">
    <property type="entry name" value="Beta_helix"/>
    <property type="match status" value="1"/>
</dbReference>
<name>A0A364Y5D6_9BACT</name>
<dbReference type="EMBL" id="QMFY01000004">
    <property type="protein sequence ID" value="RAW01388.1"/>
    <property type="molecule type" value="Genomic_DNA"/>
</dbReference>
<dbReference type="Gene3D" id="2.160.20.10">
    <property type="entry name" value="Single-stranded right-handed beta-helix, Pectin lyase-like"/>
    <property type="match status" value="1"/>
</dbReference>
<dbReference type="InterPro" id="IPR011050">
    <property type="entry name" value="Pectin_lyase_fold/virulence"/>
</dbReference>
<dbReference type="SMART" id="SM00710">
    <property type="entry name" value="PbH1"/>
    <property type="match status" value="6"/>
</dbReference>
<dbReference type="SUPFAM" id="SSF51126">
    <property type="entry name" value="Pectin lyase-like"/>
    <property type="match status" value="1"/>
</dbReference>
<feature type="domain" description="Right handed beta helix" evidence="1">
    <location>
        <begin position="243"/>
        <end position="385"/>
    </location>
</feature>
<gene>
    <name evidence="2" type="ORF">DQQ10_10830</name>
</gene>
<dbReference type="InterPro" id="IPR039448">
    <property type="entry name" value="Beta_helix"/>
</dbReference>
<evidence type="ECO:0000313" key="3">
    <source>
        <dbReference type="Proteomes" id="UP000251889"/>
    </source>
</evidence>
<dbReference type="OrthoDB" id="9805017at2"/>
<proteinExistence type="predicted"/>
<sequence length="475" mass="51117">MKSTLKINNLWKVFCFVTLLGAFSQCTEDELQMTGADKSINTTDTQQISQLATTTACATCTYVVPSNAYKIDGAALGFKPGDVICLSSINQYKSLYFVNINGTATQPITITNCGGTVNINGTGKSFGIKTEKSKYFRITGSSAATYGIKIYGANLGITLDYLSSNFEVDHIEAYNIGFAGIMAKTDPSCDAATWRGAFTMRDISLHHNYIHDTGGEGFYVGNSFYMNGVSTSCGVKLPHAIENVKVFNNLVKNSGWEAIQVGSATVGAAIYNNTIENYGTKNVTNQRNGMQIGEGTGGVCYNNFIKNGPGNGMVVLGLGDNVIHDNVIVDAGSHGIFCDERYTPGGGFKFINNTIVNPKQDGIRLYADLVAMNVVMNNIIVNPGSYTTYKSPRTGEDAYLYKLSNTVKVTLSNNYFTRDIAAVKFVSPSTNNYRLSAGSPAINTGASISAYNVSTDFYLQTRLKGAAYDIGAAEY</sequence>